<dbReference type="Gene3D" id="2.60.200.20">
    <property type="match status" value="1"/>
</dbReference>
<feature type="region of interest" description="Disordered" evidence="7">
    <location>
        <begin position="467"/>
        <end position="489"/>
    </location>
</feature>
<dbReference type="GO" id="GO:0007088">
    <property type="term" value="P:regulation of mitotic nuclear division"/>
    <property type="evidence" value="ECO:0007669"/>
    <property type="project" value="TreeGrafter"/>
</dbReference>
<evidence type="ECO:0000256" key="1">
    <source>
        <dbReference type="ARBA" id="ARBA00004123"/>
    </source>
</evidence>
<dbReference type="InterPro" id="IPR000253">
    <property type="entry name" value="FHA_dom"/>
</dbReference>
<feature type="region of interest" description="Disordered" evidence="7">
    <location>
        <begin position="125"/>
        <end position="318"/>
    </location>
</feature>
<feature type="compositionally biased region" description="Basic residues" evidence="7">
    <location>
        <begin position="2042"/>
        <end position="2055"/>
    </location>
</feature>
<feature type="compositionally biased region" description="Low complexity" evidence="7">
    <location>
        <begin position="620"/>
        <end position="637"/>
    </location>
</feature>
<dbReference type="InterPro" id="IPR008984">
    <property type="entry name" value="SMAD_FHA_dom_sf"/>
</dbReference>
<evidence type="ECO:0000313" key="9">
    <source>
        <dbReference type="EMBL" id="PVD30951.1"/>
    </source>
</evidence>
<evidence type="ECO:0000256" key="4">
    <source>
        <dbReference type="ARBA" id="ARBA00022843"/>
    </source>
</evidence>
<dbReference type="CDD" id="cd22673">
    <property type="entry name" value="FHA_Ki67"/>
    <property type="match status" value="1"/>
</dbReference>
<accession>A0A2T7PC09</accession>
<dbReference type="SMART" id="SM00240">
    <property type="entry name" value="FHA"/>
    <property type="match status" value="1"/>
</dbReference>
<feature type="compositionally biased region" description="Polar residues" evidence="7">
    <location>
        <begin position="141"/>
        <end position="188"/>
    </location>
</feature>
<comment type="subcellular location">
    <subcellularLocation>
        <location evidence="1">Nucleus</location>
    </subcellularLocation>
</comment>
<feature type="region of interest" description="Disordered" evidence="7">
    <location>
        <begin position="1593"/>
        <end position="1640"/>
    </location>
</feature>
<feature type="compositionally biased region" description="Polar residues" evidence="7">
    <location>
        <begin position="550"/>
        <end position="559"/>
    </location>
</feature>
<feature type="compositionally biased region" description="Polar residues" evidence="7">
    <location>
        <begin position="1915"/>
        <end position="1925"/>
    </location>
</feature>
<dbReference type="SMR" id="A0A2T7PC09"/>
<feature type="compositionally biased region" description="Polar residues" evidence="7">
    <location>
        <begin position="1880"/>
        <end position="1892"/>
    </location>
</feature>
<comment type="caution">
    <text evidence="9">The sequence shown here is derived from an EMBL/GenBank/DDBJ whole genome shotgun (WGS) entry which is preliminary data.</text>
</comment>
<proteinExistence type="predicted"/>
<feature type="domain" description="FHA" evidence="8">
    <location>
        <begin position="25"/>
        <end position="75"/>
    </location>
</feature>
<feature type="region of interest" description="Disordered" evidence="7">
    <location>
        <begin position="550"/>
        <end position="642"/>
    </location>
</feature>
<feature type="compositionally biased region" description="Polar residues" evidence="7">
    <location>
        <begin position="1406"/>
        <end position="1417"/>
    </location>
</feature>
<dbReference type="EMBL" id="PZQS01000005">
    <property type="protein sequence ID" value="PVD30951.1"/>
    <property type="molecule type" value="Genomic_DNA"/>
</dbReference>
<dbReference type="GO" id="GO:0051983">
    <property type="term" value="P:regulation of chromosome segregation"/>
    <property type="evidence" value="ECO:0007669"/>
    <property type="project" value="TreeGrafter"/>
</dbReference>
<feature type="region of interest" description="Disordered" evidence="7">
    <location>
        <begin position="429"/>
        <end position="454"/>
    </location>
</feature>
<evidence type="ECO:0000256" key="6">
    <source>
        <dbReference type="ARBA" id="ARBA00023306"/>
    </source>
</evidence>
<dbReference type="PROSITE" id="PS50006">
    <property type="entry name" value="FHA_DOMAIN"/>
    <property type="match status" value="1"/>
</dbReference>
<dbReference type="PANTHER" id="PTHR21603:SF18">
    <property type="entry name" value="ANTIGEN KI-67-LIKE PROTEIN"/>
    <property type="match status" value="1"/>
</dbReference>
<feature type="region of interest" description="Disordered" evidence="7">
    <location>
        <begin position="1823"/>
        <end position="2133"/>
    </location>
</feature>
<feature type="compositionally biased region" description="Polar residues" evidence="7">
    <location>
        <begin position="468"/>
        <end position="489"/>
    </location>
</feature>
<feature type="region of interest" description="Disordered" evidence="7">
    <location>
        <begin position="342"/>
        <end position="394"/>
    </location>
</feature>
<dbReference type="SUPFAM" id="SSF49879">
    <property type="entry name" value="SMAD/FHA domain"/>
    <property type="match status" value="1"/>
</dbReference>
<feature type="compositionally biased region" description="Basic residues" evidence="7">
    <location>
        <begin position="433"/>
        <end position="444"/>
    </location>
</feature>
<feature type="compositionally biased region" description="Polar residues" evidence="7">
    <location>
        <begin position="1617"/>
        <end position="1639"/>
    </location>
</feature>
<gene>
    <name evidence="9" type="ORF">C0Q70_10227</name>
</gene>
<evidence type="ECO:0000256" key="5">
    <source>
        <dbReference type="ARBA" id="ARBA00023242"/>
    </source>
</evidence>
<evidence type="ECO:0000259" key="8">
    <source>
        <dbReference type="PROSITE" id="PS50006"/>
    </source>
</evidence>
<keyword evidence="4" id="KW-0832">Ubl conjugation</keyword>
<feature type="compositionally biased region" description="Polar residues" evidence="7">
    <location>
        <begin position="219"/>
        <end position="237"/>
    </location>
</feature>
<feature type="compositionally biased region" description="Polar residues" evidence="7">
    <location>
        <begin position="590"/>
        <end position="599"/>
    </location>
</feature>
<keyword evidence="2" id="KW-1017">Isopeptide bond</keyword>
<dbReference type="OrthoDB" id="6288785at2759"/>
<evidence type="ECO:0000313" key="10">
    <source>
        <dbReference type="Proteomes" id="UP000245119"/>
    </source>
</evidence>
<reference evidence="9 10" key="1">
    <citation type="submission" date="2018-04" db="EMBL/GenBank/DDBJ databases">
        <title>The genome of golden apple snail Pomacea canaliculata provides insight into stress tolerance and invasive adaptation.</title>
        <authorList>
            <person name="Liu C."/>
            <person name="Liu B."/>
            <person name="Ren Y."/>
            <person name="Zhang Y."/>
            <person name="Wang H."/>
            <person name="Li S."/>
            <person name="Jiang F."/>
            <person name="Yin L."/>
            <person name="Zhang G."/>
            <person name="Qian W."/>
            <person name="Fan W."/>
        </authorList>
    </citation>
    <scope>NUCLEOTIDE SEQUENCE [LARGE SCALE GENOMIC DNA]</scope>
    <source>
        <strain evidence="9">SZHN2017</strain>
        <tissue evidence="9">Muscle</tissue>
    </source>
</reference>
<dbReference type="GO" id="GO:0005634">
    <property type="term" value="C:nucleus"/>
    <property type="evidence" value="ECO:0007669"/>
    <property type="project" value="UniProtKB-SubCell"/>
</dbReference>
<dbReference type="Proteomes" id="UP000245119">
    <property type="component" value="Linkage Group LG5"/>
</dbReference>
<protein>
    <recommendedName>
        <fullName evidence="8">FHA domain-containing protein</fullName>
    </recommendedName>
</protein>
<dbReference type="STRING" id="400727.A0A2T7PC09"/>
<dbReference type="Pfam" id="PF15276">
    <property type="entry name" value="PP1_bind"/>
    <property type="match status" value="1"/>
</dbReference>
<feature type="compositionally biased region" description="Basic and acidic residues" evidence="7">
    <location>
        <begin position="2089"/>
        <end position="2100"/>
    </location>
</feature>
<feature type="region of interest" description="Disordered" evidence="7">
    <location>
        <begin position="1395"/>
        <end position="1423"/>
    </location>
</feature>
<keyword evidence="6" id="KW-0131">Cell cycle</keyword>
<dbReference type="Pfam" id="PF00498">
    <property type="entry name" value="FHA"/>
    <property type="match status" value="1"/>
</dbReference>
<dbReference type="InterPro" id="IPR029334">
    <property type="entry name" value="PP1-bd"/>
</dbReference>
<feature type="compositionally biased region" description="Basic residues" evidence="7">
    <location>
        <begin position="258"/>
        <end position="270"/>
    </location>
</feature>
<feature type="region of interest" description="Disordered" evidence="7">
    <location>
        <begin position="788"/>
        <end position="825"/>
    </location>
</feature>
<evidence type="ECO:0000256" key="2">
    <source>
        <dbReference type="ARBA" id="ARBA00022499"/>
    </source>
</evidence>
<organism evidence="9 10">
    <name type="scientific">Pomacea canaliculata</name>
    <name type="common">Golden apple snail</name>
    <dbReference type="NCBI Taxonomy" id="400727"/>
    <lineage>
        <taxon>Eukaryota</taxon>
        <taxon>Metazoa</taxon>
        <taxon>Spiralia</taxon>
        <taxon>Lophotrochozoa</taxon>
        <taxon>Mollusca</taxon>
        <taxon>Gastropoda</taxon>
        <taxon>Caenogastropoda</taxon>
        <taxon>Architaenioglossa</taxon>
        <taxon>Ampullarioidea</taxon>
        <taxon>Ampullariidae</taxon>
        <taxon>Pomacea</taxon>
    </lineage>
</organism>
<evidence type="ECO:0000256" key="7">
    <source>
        <dbReference type="SAM" id="MobiDB-lite"/>
    </source>
</evidence>
<dbReference type="PANTHER" id="PTHR21603">
    <property type="entry name" value="ANTIGEN KI-67-LIKE PROTEIN"/>
    <property type="match status" value="1"/>
</dbReference>
<keyword evidence="3" id="KW-0597">Phosphoprotein</keyword>
<feature type="compositionally biased region" description="Polar residues" evidence="7">
    <location>
        <begin position="567"/>
        <end position="577"/>
    </location>
</feature>
<dbReference type="GO" id="GO:0005694">
    <property type="term" value="C:chromosome"/>
    <property type="evidence" value="ECO:0007669"/>
    <property type="project" value="TreeGrafter"/>
</dbReference>
<keyword evidence="5" id="KW-0539">Nucleus</keyword>
<keyword evidence="10" id="KW-1185">Reference proteome</keyword>
<evidence type="ECO:0000256" key="3">
    <source>
        <dbReference type="ARBA" id="ARBA00022553"/>
    </source>
</evidence>
<name>A0A2T7PC09_POMCA</name>
<feature type="compositionally biased region" description="Polar residues" evidence="7">
    <location>
        <begin position="343"/>
        <end position="387"/>
    </location>
</feature>
<sequence>MYGKIVVIKRNGADGAHFPLINTSCWFGRSNECDIRIQLPSVSREHCKLDVNSEGQVFVSNVSNITPTQINKKELTDPQLLEHGDLITIVDRSFRFEFPPDSKYHPNNEKLPCSSKELDLQKSISQKVLSPESQPAALADSKQSPVTPLSLRSQNVMTTNLAVVSPKKTPTSGRAQNSSTGKPETKSNPLDDLLDGLSPTSFYKTTPPRALKGARTVSKDQTTPGNQEETFLSSRSCKSPLRKSSELPARSPHLSPKGSRKITSNRRRKSQPSFEENVSPPKKKRVSFGPNLSPEQFDKTLPPKTPVKKGAMPRKSFPLVMNTPHSVLKRRSVAVTILEESSARISPSQGTDSDGLSLTKSKSPAHGRSNSPGSLKKTTVSGASTSPFYPKGSPAIVKKTITSQELPDYNSSNSCLPARGHDLLQQTVEKTTTRRQSRSSHRHYFTATSPDSVENAASNGEEALVSLFQDQRTPRTATKNNSSALARSSLQNPLEEQAQAGITRNIPDALLNYAVQNITQDHTPKNKIMQSPVAEHTPLLQQTSLELKTASRLEQSSPCEFSLRQPRAQSKSPTRTPVSADPVISHKSPRTSQRESFITSKAVLTLKNTAALEESRSSRRSQASNSTVTKSVTPSPTGIMKTSKRPLAACVSPTGIVKLMKTPKVPKSMTPSPTGIKRIMKTPKRPLAACVSPTGVARLMKTPKVAKCATHSPSGIKRLLRTPLASKPVAITSPNLTGLKRLMKTPRQTAATAASPVGVARLTKTPEDVPTVSITPSPSGIKELLQTPKGADSGAITTPSPNGIKRALKTPKPTRLSSGPTPSPVGLIELMETPRAARSAIAATPAGSTRLRTPSSSTLVLPDTPHILSSAVISSNKVKTPGSAAEKVRKSLRSSRSNKLMKTPNSVNKGLADISGVAELFKTPRTSDSLSSDCTSAKSKDKTLVNQVQATKMVSPVGRLMTAFTDPNKMVALKTIHQKKTWSDVVKNGLPAESSFKPMSSTMRKMVTRRKTSSQVASQMVKRTGKSPKTPRTLTRLIASSTGHVDSPETLVVGKMVSKGRPTKRRTTLVLHQAKTTQPVVSSMEMNVSFTGVKELFQTPPAYNTEEALYADIPDTPGGPGEMIVSPLSNKKGGGQSSARKGGRRSAVLVGIRHLFHSTKVSKEPRLSGVRRLVATPRNKQKVSPSLAGITRLLRTPKVKIPAVLSPSGIQCIFATPTNSTSLPVAKRKKSYENQLFAQPSVAEKITEAKHQKVAETLIVDAHEQGYSMSVPGSSEIIGKVSVTPNSAHHDSPLVSTPKQQGLQIAAEVEIPADPILSASVQKTAAAITVITLNDKEDPNFLPSASTKGRLRSSLRTTTRVTSSNAVSNFVKETDSEVSSHVLWKVSSVEMPSLNSKKDKYKSRSKTAANQIQTSPKSLPGLSEETVKNGDLLIHKVSLPDVSSFTEGSQEKVASTPVRGTRRRVTLITPAKINFITPAPLKRRGRSKAILMSAFKEPSAIPQLDTESSFALKPAGRKTVKDLPGKMLDITESAQKAIDTSFADSSVPKSASRIKNGGITQPQPDTTVAISAAPSPIKLKGRQGERLHVNIAKSSGKKKNAASKHSGSLTELEVSVPTKNQQGASTEVLSNTTGASPVNTKRDLRSKTAESICTTKSLVKKGKSRQALVAAQIGWTAVLQSEGFTPSEIVCAVETSPVPVSKKTRLAKKALVKSSTASLEVAEVPALQSEASQASEIFPTQASKGSRRGRRGQANSSLAALVASEMDKTTVLQSQNIKAALAPKRGRAKKQADTSVMSTCTTEEAEVSPLQIEGLLQAHNKQLSTPAVKRRRTKKGQDKATGSAGTANICKMQKAGLLSETTPTLEPSPAAPVKRKTRTKVNTLFQASSQKGIKSRLRSKLNQPETPAPLPPYTSGRNRSASTTDLEPPTKQVAIAKSKTPRVEGNRALRLQRNQMGKSKEPSPIKSVARKSKQEVSTESRSPVQRGKRKTAPVLKLSSPKRKRESTTDLEPPSKRVAIAKSETPCVEGNRALRLQRNQMGKSKKPSPVKSVARKSKQEVSTESHSPVQRGKRKTAPVLNLSSPKRKRESNAKTADKSNREAVTLVAIRHTRRSKASRVVVPSATVPKKRGKK</sequence>